<feature type="chain" id="PRO_5037127128" evidence="1">
    <location>
        <begin position="18"/>
        <end position="127"/>
    </location>
</feature>
<organism evidence="2 3">
    <name type="scientific">Romanomermis culicivorax</name>
    <name type="common">Nematode worm</name>
    <dbReference type="NCBI Taxonomy" id="13658"/>
    <lineage>
        <taxon>Eukaryota</taxon>
        <taxon>Metazoa</taxon>
        <taxon>Ecdysozoa</taxon>
        <taxon>Nematoda</taxon>
        <taxon>Enoplea</taxon>
        <taxon>Dorylaimia</taxon>
        <taxon>Mermithida</taxon>
        <taxon>Mermithoidea</taxon>
        <taxon>Mermithidae</taxon>
        <taxon>Romanomermis</taxon>
    </lineage>
</organism>
<evidence type="ECO:0000313" key="2">
    <source>
        <dbReference type="Proteomes" id="UP000887565"/>
    </source>
</evidence>
<dbReference type="Proteomes" id="UP000887565">
    <property type="component" value="Unplaced"/>
</dbReference>
<reference evidence="3" key="1">
    <citation type="submission" date="2022-11" db="UniProtKB">
        <authorList>
            <consortium name="WormBaseParasite"/>
        </authorList>
    </citation>
    <scope>IDENTIFICATION</scope>
</reference>
<sequence length="127" mass="12778">MSINICSVVVVVSVSIAADWMGVDSSIGAGAIFESLSRVSFKKSVICIAVAVIPDGAASMGRVNGSVDSGSFTMFRSKIGVSMSSLSAGSTLTPIGWSSSSSGVSMCAEAVVGMGYAYTGGGNKNRF</sequence>
<keyword evidence="2" id="KW-1185">Reference proteome</keyword>
<name>A0A915KAZ9_ROMCU</name>
<evidence type="ECO:0000313" key="3">
    <source>
        <dbReference type="WBParaSite" id="nRc.2.0.1.t35286-RA"/>
    </source>
</evidence>
<protein>
    <submittedName>
        <fullName evidence="3">Secreted protein</fullName>
    </submittedName>
</protein>
<accession>A0A915KAZ9</accession>
<dbReference type="AlphaFoldDB" id="A0A915KAZ9"/>
<evidence type="ECO:0000256" key="1">
    <source>
        <dbReference type="SAM" id="SignalP"/>
    </source>
</evidence>
<dbReference type="WBParaSite" id="nRc.2.0.1.t35286-RA">
    <property type="protein sequence ID" value="nRc.2.0.1.t35286-RA"/>
    <property type="gene ID" value="nRc.2.0.1.g35286"/>
</dbReference>
<proteinExistence type="predicted"/>
<keyword evidence="1" id="KW-0732">Signal</keyword>
<feature type="signal peptide" evidence="1">
    <location>
        <begin position="1"/>
        <end position="17"/>
    </location>
</feature>